<dbReference type="Proteomes" id="UP001230504">
    <property type="component" value="Unassembled WGS sequence"/>
</dbReference>
<dbReference type="GeneID" id="85437188"/>
<dbReference type="RefSeq" id="XP_060408698.1">
    <property type="nucleotide sequence ID" value="XM_060552948.1"/>
</dbReference>
<sequence length="176" mass="20231">MFIHDELMSLVDDSTSPYQIRLIPYTFLRGSWVRTKRLHQLRSRTPKTRPSSHLGGPMFSRRHPCRHRWGGGDMSSCLGTSSVASLRPTHVGHAKTKKSREQPSLYFDIWRSRPLAVSYFARRQYFKNEVKISQQANNAYILRWPTQGAADLAHLTSTCLQPAMLHHRTIVQGGLF</sequence>
<evidence type="ECO:0000313" key="1">
    <source>
        <dbReference type="EMBL" id="KAK1572981.1"/>
    </source>
</evidence>
<evidence type="ECO:0000313" key="2">
    <source>
        <dbReference type="Proteomes" id="UP001230504"/>
    </source>
</evidence>
<comment type="caution">
    <text evidence="1">The sequence shown here is derived from an EMBL/GenBank/DDBJ whole genome shotgun (WGS) entry which is preliminary data.</text>
</comment>
<proteinExistence type="predicted"/>
<accession>A0AAD8UXT6</accession>
<protein>
    <submittedName>
        <fullName evidence="1">Uncharacterized protein</fullName>
    </submittedName>
</protein>
<dbReference type="EMBL" id="JAHLJV010000101">
    <property type="protein sequence ID" value="KAK1572981.1"/>
    <property type="molecule type" value="Genomic_DNA"/>
</dbReference>
<name>A0AAD8UXT6_9PEZI</name>
<reference evidence="1" key="1">
    <citation type="submission" date="2021-06" db="EMBL/GenBank/DDBJ databases">
        <title>Comparative genomics, transcriptomics and evolutionary studies reveal genomic signatures of adaptation to plant cell wall in hemibiotrophic fungi.</title>
        <authorList>
            <consortium name="DOE Joint Genome Institute"/>
            <person name="Baroncelli R."/>
            <person name="Diaz J.F."/>
            <person name="Benocci T."/>
            <person name="Peng M."/>
            <person name="Battaglia E."/>
            <person name="Haridas S."/>
            <person name="Andreopoulos W."/>
            <person name="Labutti K."/>
            <person name="Pangilinan J."/>
            <person name="Floch G.L."/>
            <person name="Makela M.R."/>
            <person name="Henrissat B."/>
            <person name="Grigoriev I.V."/>
            <person name="Crouch J.A."/>
            <person name="De Vries R.P."/>
            <person name="Sukno S.A."/>
            <person name="Thon M.R."/>
        </authorList>
    </citation>
    <scope>NUCLEOTIDE SEQUENCE</scope>
    <source>
        <strain evidence="1">CBS 125086</strain>
    </source>
</reference>
<dbReference type="AlphaFoldDB" id="A0AAD8UXT6"/>
<gene>
    <name evidence="1" type="ORF">LY79DRAFT_39268</name>
</gene>
<keyword evidence="2" id="KW-1185">Reference proteome</keyword>
<organism evidence="1 2">
    <name type="scientific">Colletotrichum navitas</name>
    <dbReference type="NCBI Taxonomy" id="681940"/>
    <lineage>
        <taxon>Eukaryota</taxon>
        <taxon>Fungi</taxon>
        <taxon>Dikarya</taxon>
        <taxon>Ascomycota</taxon>
        <taxon>Pezizomycotina</taxon>
        <taxon>Sordariomycetes</taxon>
        <taxon>Hypocreomycetidae</taxon>
        <taxon>Glomerellales</taxon>
        <taxon>Glomerellaceae</taxon>
        <taxon>Colletotrichum</taxon>
        <taxon>Colletotrichum graminicola species complex</taxon>
    </lineage>
</organism>